<dbReference type="PANTHER" id="PTHR11848:SF159">
    <property type="entry name" value="NODAL HOMOLOG"/>
    <property type="match status" value="1"/>
</dbReference>
<organism evidence="14 15">
    <name type="scientific">Clupea harengus</name>
    <name type="common">Atlantic herring</name>
    <dbReference type="NCBI Taxonomy" id="7950"/>
    <lineage>
        <taxon>Eukaryota</taxon>
        <taxon>Metazoa</taxon>
        <taxon>Chordata</taxon>
        <taxon>Craniata</taxon>
        <taxon>Vertebrata</taxon>
        <taxon>Euteleostomi</taxon>
        <taxon>Actinopterygii</taxon>
        <taxon>Neopterygii</taxon>
        <taxon>Teleostei</taxon>
        <taxon>Clupei</taxon>
        <taxon>Clupeiformes</taxon>
        <taxon>Clupeoidei</taxon>
        <taxon>Clupeidae</taxon>
        <taxon>Clupea</taxon>
    </lineage>
</organism>
<protein>
    <submittedName>
        <fullName evidence="15">Nodal-related 1</fullName>
    </submittedName>
</protein>
<evidence type="ECO:0000256" key="1">
    <source>
        <dbReference type="ARBA" id="ARBA00004613"/>
    </source>
</evidence>
<gene>
    <name evidence="15" type="primary">ndr1</name>
</gene>
<proteinExistence type="inferred from homology"/>
<evidence type="ECO:0000256" key="3">
    <source>
        <dbReference type="ARBA" id="ARBA00022473"/>
    </source>
</evidence>
<dbReference type="InterPro" id="IPR029034">
    <property type="entry name" value="Cystine-knot_cytokine"/>
</dbReference>
<keyword evidence="14" id="KW-1185">Reference proteome</keyword>
<comment type="similarity">
    <text evidence="2 10">Belongs to the TGF-beta family.</text>
</comment>
<dbReference type="GeneID" id="105913439"/>
<dbReference type="CDD" id="cd13759">
    <property type="entry name" value="TGF_beta_NODAL"/>
    <property type="match status" value="1"/>
</dbReference>
<dbReference type="Gene3D" id="2.10.90.10">
    <property type="entry name" value="Cystine-knot cytokines"/>
    <property type="match status" value="1"/>
</dbReference>
<dbReference type="Proteomes" id="UP000515152">
    <property type="component" value="Chromosome 12"/>
</dbReference>
<keyword evidence="8" id="KW-1015">Disulfide bond</keyword>
<keyword evidence="5" id="KW-0165">Cleavage on pair of basic residues</keyword>
<keyword evidence="7 10" id="KW-0339">Growth factor</keyword>
<dbReference type="GO" id="GO:0009888">
    <property type="term" value="P:tissue development"/>
    <property type="evidence" value="ECO:0007669"/>
    <property type="project" value="UniProtKB-ARBA"/>
</dbReference>
<dbReference type="InterPro" id="IPR015615">
    <property type="entry name" value="TGF-beta-rel"/>
</dbReference>
<dbReference type="SUPFAM" id="SSF57501">
    <property type="entry name" value="Cystine-knot cytokines"/>
    <property type="match status" value="1"/>
</dbReference>
<sequence length="406" mass="45452">MERFVLGTCVILALLLNWIGGVTADSSGLFHKRMRGSHEGSSGHLSSTHQQSRYPLYMMHLYRTLLTGEAYQSAADLTRRGIHSDNPSLHDSDSVLSLVAKSCSQTGTRWSITFDISSISTSDPVQRSELRIRLPTFSKSKSAIVDIYHARGSCDKAPCPGRLHLASFRATPGDGASHSSWRVFNITAMLRYWLHQGEPVESMEERGEMVQGDDQESVHHSTTDRVMMVVFSQHKQMAGQWAPTLIHTAERSKYAALDRAGTNNPGHAAGRRRKRNHQTRDMVREAAGVARAPGIFSSGGQQKTLCRKVDMWVDFEQIGWSDWIVHPKRYNAFRCEGSCPSPLDESFSPTNHAYMQSMLRLHHPDRVACPSCVPTRLSPLSMLYYDNGEMAMNNHEDMVVEECGCL</sequence>
<dbReference type="InterPro" id="IPR001839">
    <property type="entry name" value="TGF-b_C"/>
</dbReference>
<feature type="domain" description="TGF-beta family profile" evidence="13">
    <location>
        <begin position="272"/>
        <end position="406"/>
    </location>
</feature>
<dbReference type="Gene3D" id="2.60.120.970">
    <property type="match status" value="1"/>
</dbReference>
<dbReference type="PANTHER" id="PTHR11848">
    <property type="entry name" value="TGF-BETA FAMILY"/>
    <property type="match status" value="1"/>
</dbReference>
<comment type="subcellular location">
    <subcellularLocation>
        <location evidence="1">Secreted</location>
    </subcellularLocation>
</comment>
<dbReference type="GO" id="GO:0008083">
    <property type="term" value="F:growth factor activity"/>
    <property type="evidence" value="ECO:0007669"/>
    <property type="project" value="UniProtKB-KW"/>
</dbReference>
<dbReference type="FunFam" id="2.10.90.10:FF:000026">
    <property type="entry name" value="Nodal homolog 3-A"/>
    <property type="match status" value="1"/>
</dbReference>
<evidence type="ECO:0000256" key="10">
    <source>
        <dbReference type="RuleBase" id="RU000354"/>
    </source>
</evidence>
<evidence type="ECO:0000256" key="12">
    <source>
        <dbReference type="SAM" id="SignalP"/>
    </source>
</evidence>
<dbReference type="InterPro" id="IPR001111">
    <property type="entry name" value="TGF-b_propeptide"/>
</dbReference>
<dbReference type="KEGG" id="char:105913439"/>
<dbReference type="SMART" id="SM00204">
    <property type="entry name" value="TGFB"/>
    <property type="match status" value="1"/>
</dbReference>
<dbReference type="GO" id="GO:0005615">
    <property type="term" value="C:extracellular space"/>
    <property type="evidence" value="ECO:0007669"/>
    <property type="project" value="TreeGrafter"/>
</dbReference>
<dbReference type="PROSITE" id="PS00250">
    <property type="entry name" value="TGF_BETA_1"/>
    <property type="match status" value="1"/>
</dbReference>
<keyword evidence="6 12" id="KW-0732">Signal</keyword>
<evidence type="ECO:0000256" key="7">
    <source>
        <dbReference type="ARBA" id="ARBA00023030"/>
    </source>
</evidence>
<evidence type="ECO:0000256" key="2">
    <source>
        <dbReference type="ARBA" id="ARBA00006656"/>
    </source>
</evidence>
<keyword evidence="3" id="KW-0217">Developmental protein</keyword>
<evidence type="ECO:0000256" key="5">
    <source>
        <dbReference type="ARBA" id="ARBA00022685"/>
    </source>
</evidence>
<dbReference type="InterPro" id="IPR017948">
    <property type="entry name" value="TGFb_CS"/>
</dbReference>
<evidence type="ECO:0000256" key="11">
    <source>
        <dbReference type="SAM" id="MobiDB-lite"/>
    </source>
</evidence>
<evidence type="ECO:0000256" key="4">
    <source>
        <dbReference type="ARBA" id="ARBA00022525"/>
    </source>
</evidence>
<evidence type="ECO:0000256" key="6">
    <source>
        <dbReference type="ARBA" id="ARBA00022729"/>
    </source>
</evidence>
<accession>A0A6P3WGG3</accession>
<dbReference type="CTD" id="799352"/>
<keyword evidence="4" id="KW-0964">Secreted</keyword>
<dbReference type="Pfam" id="PF00019">
    <property type="entry name" value="TGF_beta"/>
    <property type="match status" value="1"/>
</dbReference>
<evidence type="ECO:0000313" key="14">
    <source>
        <dbReference type="Proteomes" id="UP000515152"/>
    </source>
</evidence>
<dbReference type="GO" id="GO:0007369">
    <property type="term" value="P:gastrulation"/>
    <property type="evidence" value="ECO:0007669"/>
    <property type="project" value="UniProtKB-ARBA"/>
</dbReference>
<dbReference type="OrthoDB" id="5949851at2759"/>
<name>A0A6P3WGG3_CLUHA</name>
<dbReference type="PROSITE" id="PS51362">
    <property type="entry name" value="TGF_BETA_2"/>
    <property type="match status" value="1"/>
</dbReference>
<evidence type="ECO:0000256" key="8">
    <source>
        <dbReference type="ARBA" id="ARBA00023157"/>
    </source>
</evidence>
<dbReference type="RefSeq" id="XP_012697961.1">
    <property type="nucleotide sequence ID" value="XM_012842507.2"/>
</dbReference>
<dbReference type="GO" id="GO:0005125">
    <property type="term" value="F:cytokine activity"/>
    <property type="evidence" value="ECO:0007669"/>
    <property type="project" value="TreeGrafter"/>
</dbReference>
<evidence type="ECO:0000256" key="9">
    <source>
        <dbReference type="ARBA" id="ARBA00023180"/>
    </source>
</evidence>
<evidence type="ECO:0000259" key="13">
    <source>
        <dbReference type="PROSITE" id="PS51362"/>
    </source>
</evidence>
<dbReference type="Pfam" id="PF00688">
    <property type="entry name" value="TGFb_propeptide"/>
    <property type="match status" value="1"/>
</dbReference>
<reference evidence="15" key="1">
    <citation type="submission" date="2025-08" db="UniProtKB">
        <authorList>
            <consortium name="RefSeq"/>
        </authorList>
    </citation>
    <scope>IDENTIFICATION</scope>
</reference>
<keyword evidence="9" id="KW-0325">Glycoprotein</keyword>
<feature type="region of interest" description="Disordered" evidence="11">
    <location>
        <begin position="259"/>
        <end position="279"/>
    </location>
</feature>
<feature type="chain" id="PRO_5028235253" evidence="12">
    <location>
        <begin position="25"/>
        <end position="406"/>
    </location>
</feature>
<feature type="signal peptide" evidence="12">
    <location>
        <begin position="1"/>
        <end position="24"/>
    </location>
</feature>
<evidence type="ECO:0000313" key="15">
    <source>
        <dbReference type="RefSeq" id="XP_012697961.1"/>
    </source>
</evidence>
<dbReference type="AlphaFoldDB" id="A0A6P3WGG3"/>